<gene>
    <name evidence="2" type="ORF">OSTQU699_LOCUS8149</name>
</gene>
<feature type="region of interest" description="Disordered" evidence="1">
    <location>
        <begin position="435"/>
        <end position="465"/>
    </location>
</feature>
<comment type="caution">
    <text evidence="2">The sequence shown here is derived from an EMBL/GenBank/DDBJ whole genome shotgun (WGS) entry which is preliminary data.</text>
</comment>
<protein>
    <submittedName>
        <fullName evidence="2">Uncharacterized protein</fullName>
    </submittedName>
</protein>
<feature type="compositionally biased region" description="Polar residues" evidence="1">
    <location>
        <begin position="505"/>
        <end position="517"/>
    </location>
</feature>
<feature type="region of interest" description="Disordered" evidence="1">
    <location>
        <begin position="257"/>
        <end position="285"/>
    </location>
</feature>
<dbReference type="AlphaFoldDB" id="A0A8S1J5U0"/>
<evidence type="ECO:0000313" key="3">
    <source>
        <dbReference type="Proteomes" id="UP000708148"/>
    </source>
</evidence>
<evidence type="ECO:0000256" key="1">
    <source>
        <dbReference type="SAM" id="MobiDB-lite"/>
    </source>
</evidence>
<feature type="compositionally biased region" description="Polar residues" evidence="1">
    <location>
        <begin position="260"/>
        <end position="276"/>
    </location>
</feature>
<organism evidence="2 3">
    <name type="scientific">Ostreobium quekettii</name>
    <dbReference type="NCBI Taxonomy" id="121088"/>
    <lineage>
        <taxon>Eukaryota</taxon>
        <taxon>Viridiplantae</taxon>
        <taxon>Chlorophyta</taxon>
        <taxon>core chlorophytes</taxon>
        <taxon>Ulvophyceae</taxon>
        <taxon>TCBD clade</taxon>
        <taxon>Bryopsidales</taxon>
        <taxon>Ostreobineae</taxon>
        <taxon>Ostreobiaceae</taxon>
        <taxon>Ostreobium</taxon>
    </lineage>
</organism>
<feature type="region of interest" description="Disordered" evidence="1">
    <location>
        <begin position="1"/>
        <end position="212"/>
    </location>
</feature>
<feature type="compositionally biased region" description="Polar residues" evidence="1">
    <location>
        <begin position="525"/>
        <end position="543"/>
    </location>
</feature>
<feature type="region of interest" description="Disordered" evidence="1">
    <location>
        <begin position="505"/>
        <end position="549"/>
    </location>
</feature>
<feature type="compositionally biased region" description="Polar residues" evidence="1">
    <location>
        <begin position="15"/>
        <end position="28"/>
    </location>
</feature>
<reference evidence="2" key="1">
    <citation type="submission" date="2020-12" db="EMBL/GenBank/DDBJ databases">
        <authorList>
            <person name="Iha C."/>
        </authorList>
    </citation>
    <scope>NUCLEOTIDE SEQUENCE</scope>
</reference>
<sequence>MESEPYAPERLRSAPTASASAVGTSLSGDESEGSGRHSSFGFQPRLPLPPGSRRTGSADTNEVAAPGKRPGHEKQQGHVRSASTEPGWQPLQNETRSKSTFGYQAQQHNTGRRSASPTGPTERNRAKPVSNFGYQPRRLKRVEKDGNDETSRDDGNDGVVRAKNFGYKPRQQESTANCRDAHSENELGQGEGGETLGEENCGGSTDWEHEGKGTVDAGMEVCMDAGQQNDKEPGCKERTSLLPEQHQSPMAPIHDAGQQKLGSSKVANVPRSSSQKGGPASIKSHSLMDCKDGNLDVPVGTVVGSVADVQGQTPMDEEEDFVHYEYAAPHAEEVGLKHPCMAEEPALPHGAVGFRDDRQSMTGASDLFSRSSGGFRSRTPESIAAMQYASELLDSQPRATPVNLDVEDSSSDEEIVLPEKQFPFSYMTGFNPTWLDSDSDTESERTRAYPPAANKNDHSGVSENEGCPVIHVNESKGKYMADQMDIDSSSDDYVLEEAEVVLQNLMSDQSAPRTPSVQEGRRSYLQASNTSARSAMTGSPSVESQRDEASTLLQKLMTRSSMTSRSAEDDVNSPYDRKTAARLSLLSRSSGRSGGWDELMDGVHGEGAEGACDGPGMEAALQKLMVSVHRMNEEARDGTTAEKTVSSWLQEDRLDGEVNREQGKVDVARDAKTMEEDRALVDCVADEVAKGALEDYQTTCVGHPIVASELSYSYSEDDTVDDGRAHSPISSVGHANWEAVEGDGTCPEISDEDADDVKCQGTVDDAPCEGGGQSQPADLKPSCENTDSVPCDGPSPAPCEDTEIVPCDGPSPVVAESVPCDGPSPAAVEEEEDGCDVVMVTARDLCVISPSASVCNDDGIVSLAPSPAPHDVHPAADVVCEISSGDTETEIAPVPLGVASSVQRPCRVEMSEPRKAVELGPVSRTHRRAVDLPLQLDKGWMSKPCLAVRTRRKSADFEASGMNPPRSPLHRRVNIVLRMDDQWHYGGRTTKGRRDGAAVQPNGDWVQPVLNALYAPVHGIYQALGLGKNG</sequence>
<accession>A0A8S1J5U0</accession>
<feature type="compositionally biased region" description="Polar residues" evidence="1">
    <location>
        <begin position="81"/>
        <end position="121"/>
    </location>
</feature>
<proteinExistence type="predicted"/>
<evidence type="ECO:0000313" key="2">
    <source>
        <dbReference type="EMBL" id="CAD7702792.1"/>
    </source>
</evidence>
<name>A0A8S1J5U0_9CHLO</name>
<dbReference type="Proteomes" id="UP000708148">
    <property type="component" value="Unassembled WGS sequence"/>
</dbReference>
<feature type="region of interest" description="Disordered" evidence="1">
    <location>
        <begin position="556"/>
        <end position="575"/>
    </location>
</feature>
<feature type="compositionally biased region" description="Basic and acidic residues" evidence="1">
    <location>
        <begin position="142"/>
        <end position="155"/>
    </location>
</feature>
<dbReference type="EMBL" id="CAJHUC010001948">
    <property type="protein sequence ID" value="CAD7702792.1"/>
    <property type="molecule type" value="Genomic_DNA"/>
</dbReference>
<feature type="compositionally biased region" description="Polar residues" evidence="1">
    <location>
        <begin position="556"/>
        <end position="565"/>
    </location>
</feature>
<keyword evidence="3" id="KW-1185">Reference proteome</keyword>